<keyword evidence="1" id="KW-0238">DNA-binding</keyword>
<organism evidence="4 5">
    <name type="scientific">Exophiala bonariae</name>
    <dbReference type="NCBI Taxonomy" id="1690606"/>
    <lineage>
        <taxon>Eukaryota</taxon>
        <taxon>Fungi</taxon>
        <taxon>Dikarya</taxon>
        <taxon>Ascomycota</taxon>
        <taxon>Pezizomycotina</taxon>
        <taxon>Eurotiomycetes</taxon>
        <taxon>Chaetothyriomycetidae</taxon>
        <taxon>Chaetothyriales</taxon>
        <taxon>Herpotrichiellaceae</taxon>
        <taxon>Exophiala</taxon>
    </lineage>
</organism>
<dbReference type="Pfam" id="PF25340">
    <property type="entry name" value="BCD_RFX"/>
    <property type="match status" value="1"/>
</dbReference>
<feature type="region of interest" description="Disordered" evidence="2">
    <location>
        <begin position="1"/>
        <end position="89"/>
    </location>
</feature>
<dbReference type="InterPro" id="IPR036390">
    <property type="entry name" value="WH_DNA-bd_sf"/>
</dbReference>
<gene>
    <name evidence="4" type="ORF">LTR84_007969</name>
</gene>
<dbReference type="AlphaFoldDB" id="A0AAV9NN79"/>
<protein>
    <recommendedName>
        <fullName evidence="3">RFX-type winged-helix domain-containing protein</fullName>
    </recommendedName>
</protein>
<dbReference type="PANTHER" id="PTHR12619:SF5">
    <property type="entry name" value="TRANSCRIPTION FACTOR RFX4"/>
    <property type="match status" value="1"/>
</dbReference>
<name>A0AAV9NN79_9EURO</name>
<dbReference type="InterPro" id="IPR036388">
    <property type="entry name" value="WH-like_DNA-bd_sf"/>
</dbReference>
<evidence type="ECO:0000256" key="1">
    <source>
        <dbReference type="ARBA" id="ARBA00023125"/>
    </source>
</evidence>
<dbReference type="InterPro" id="IPR003150">
    <property type="entry name" value="DNA-bd_RFX"/>
</dbReference>
<sequence length="943" mass="106411">MAQTPDKMEGAIEPPNDVHTNKSSSHKENRRPKSRGSTTSSTTVASASNFPPAQQQQRQQQHPDDPTMPLDQHPFYIQHGHHPASAIYGPNPEEMLLHYQHNIAAVQMQQQTLNQANGLPQHDMRPISQQGFPDMQHFPVQYPHGIPQYAVPPPHMHQMRHQSEQFEGSPAPEDSNTENGGAKRRKGTASSVANDQELRRLLAQYQGKSLKEVAAEVQRNEGAGGKSEKAKQVFAMLWLQENCERSSNSVRRDRVFTRYTERCGNERVPTLNPASFGKLVRIIFPNVQTRRLGVRGESKYHYVDLSLIQDDEDRQYVPAPYERPGTANGGLHVRTNSAADASKIFRAHVSPPIERPMSRATMETADFPAPSAAFLPKEDTTERPVEPESRDLVKEKIDCKHANTPTIRFPIKTMHANTVAALPSLRPNLPASIATYLAMPSTNSLSQLSTSSQDTLIELPDIHAYLTETNYDHTIAEALFHLYRSYCIDVIDAFRKCKEKPFFNHHSAFNGKMTVPVSKLFSMECLAPWIQECDMRMYKQIVRFIAPLAVQNVPDMVWNVFERIGAKLVTHLISAFEEKCPLHVVVAKAVPAARFAHLLKKLKGANAATLQLSHMLEDTQQRTQMWLDLMAMVDPDRLVEESMPPPESLMKMQAMLKEDMRPLISPMDGELVRAAEDDPTSAYATFLKEQFDYETGILPAESDEDPIPLLERWIKWLEHLPQIFSAHHPQCMVDWHTRLWRSVMMQIGQAGAHSYQSWWFVESFTTQMLNWMTEMEGLLMEEKAQSAADDKEREKSKEVTIRAEPFESKKRKRSREDDTRSAIETAELGIPHAKKVDITSKESPVLPTNRPEQPMSHEVDDDETDAELDELSRGGPLDLPSFHTGLSSPVKRAPGAHPHDDSGIDLGLDIDAEAEKEAKKFNKRDWLLSSDPVDSPIGLGVTV</sequence>
<dbReference type="SUPFAM" id="SSF46785">
    <property type="entry name" value="Winged helix' DNA-binding domain"/>
    <property type="match status" value="1"/>
</dbReference>
<evidence type="ECO:0000313" key="4">
    <source>
        <dbReference type="EMBL" id="KAK5061426.1"/>
    </source>
</evidence>
<feature type="region of interest" description="Disordered" evidence="2">
    <location>
        <begin position="783"/>
        <end position="906"/>
    </location>
</feature>
<dbReference type="GO" id="GO:0000981">
    <property type="term" value="F:DNA-binding transcription factor activity, RNA polymerase II-specific"/>
    <property type="evidence" value="ECO:0007669"/>
    <property type="project" value="TreeGrafter"/>
</dbReference>
<dbReference type="InterPro" id="IPR057321">
    <property type="entry name" value="RFX1-4/6/8-like_BCD"/>
</dbReference>
<keyword evidence="5" id="KW-1185">Reference proteome</keyword>
<dbReference type="FunFam" id="1.10.10.10:FF:000119">
    <property type="entry name" value="DNA damage and replication checkpoint protein"/>
    <property type="match status" value="1"/>
</dbReference>
<dbReference type="Gene3D" id="1.10.10.10">
    <property type="entry name" value="Winged helix-like DNA-binding domain superfamily/Winged helix DNA-binding domain"/>
    <property type="match status" value="1"/>
</dbReference>
<dbReference type="GO" id="GO:0000978">
    <property type="term" value="F:RNA polymerase II cis-regulatory region sequence-specific DNA binding"/>
    <property type="evidence" value="ECO:0007669"/>
    <property type="project" value="TreeGrafter"/>
</dbReference>
<feature type="domain" description="RFX-type winged-helix" evidence="3">
    <location>
        <begin position="235"/>
        <end position="335"/>
    </location>
</feature>
<accession>A0AAV9NN79</accession>
<dbReference type="RefSeq" id="XP_064710523.1">
    <property type="nucleotide sequence ID" value="XM_064851520.1"/>
</dbReference>
<dbReference type="PROSITE" id="PS51526">
    <property type="entry name" value="RFX_DBD"/>
    <property type="match status" value="1"/>
</dbReference>
<feature type="compositionally biased region" description="Low complexity" evidence="2">
    <location>
        <begin position="37"/>
        <end position="60"/>
    </location>
</feature>
<dbReference type="GeneID" id="89976134"/>
<feature type="compositionally biased region" description="Basic and acidic residues" evidence="2">
    <location>
        <begin position="783"/>
        <end position="821"/>
    </location>
</feature>
<evidence type="ECO:0000313" key="5">
    <source>
        <dbReference type="Proteomes" id="UP001358417"/>
    </source>
</evidence>
<evidence type="ECO:0000256" key="2">
    <source>
        <dbReference type="SAM" id="MobiDB-lite"/>
    </source>
</evidence>
<dbReference type="PANTHER" id="PTHR12619">
    <property type="entry name" value="RFX TRANSCRIPTION FACTOR FAMILY"/>
    <property type="match status" value="1"/>
</dbReference>
<feature type="region of interest" description="Disordered" evidence="2">
    <location>
        <begin position="152"/>
        <end position="195"/>
    </location>
</feature>
<feature type="compositionally biased region" description="Acidic residues" evidence="2">
    <location>
        <begin position="859"/>
        <end position="869"/>
    </location>
</feature>
<evidence type="ECO:0000259" key="3">
    <source>
        <dbReference type="PROSITE" id="PS51526"/>
    </source>
</evidence>
<dbReference type="Proteomes" id="UP001358417">
    <property type="component" value="Unassembled WGS sequence"/>
</dbReference>
<comment type="caution">
    <text evidence="4">The sequence shown here is derived from an EMBL/GenBank/DDBJ whole genome shotgun (WGS) entry which is preliminary data.</text>
</comment>
<dbReference type="EMBL" id="JAVRRD010000003">
    <property type="protein sequence ID" value="KAK5061426.1"/>
    <property type="molecule type" value="Genomic_DNA"/>
</dbReference>
<dbReference type="Pfam" id="PF02257">
    <property type="entry name" value="RFX_DNA_binding"/>
    <property type="match status" value="1"/>
</dbReference>
<proteinExistence type="predicted"/>
<feature type="compositionally biased region" description="Basic and acidic residues" evidence="2">
    <location>
        <begin position="1"/>
        <end position="10"/>
    </location>
</feature>
<reference evidence="4 5" key="1">
    <citation type="submission" date="2023-08" db="EMBL/GenBank/DDBJ databases">
        <title>Black Yeasts Isolated from many extreme environments.</title>
        <authorList>
            <person name="Coleine C."/>
            <person name="Stajich J.E."/>
            <person name="Selbmann L."/>
        </authorList>
    </citation>
    <scope>NUCLEOTIDE SEQUENCE [LARGE SCALE GENOMIC DNA]</scope>
    <source>
        <strain evidence="4 5">CCFEE 5792</strain>
    </source>
</reference>
<dbReference type="InterPro" id="IPR039779">
    <property type="entry name" value="RFX-like"/>
</dbReference>